<protein>
    <recommendedName>
        <fullName evidence="3">Glutamine--fructose-6-phosphate aminotransferase [isomerizing]</fullName>
        <ecNumber evidence="2">2.6.1.16</ecNumber>
    </recommendedName>
</protein>
<comment type="catalytic activity">
    <reaction evidence="1">
        <text>D-fructose 6-phosphate + L-glutamine = D-glucosamine 6-phosphate + L-glutamate</text>
        <dbReference type="Rhea" id="RHEA:13237"/>
        <dbReference type="ChEBI" id="CHEBI:29985"/>
        <dbReference type="ChEBI" id="CHEBI:58359"/>
        <dbReference type="ChEBI" id="CHEBI:58725"/>
        <dbReference type="ChEBI" id="CHEBI:61527"/>
        <dbReference type="EC" id="2.6.1.16"/>
    </reaction>
</comment>
<evidence type="ECO:0000256" key="4">
    <source>
        <dbReference type="ARBA" id="ARBA00022737"/>
    </source>
</evidence>
<dbReference type="Pfam" id="PF01380">
    <property type="entry name" value="SIS"/>
    <property type="match status" value="1"/>
</dbReference>
<gene>
    <name evidence="6" type="ORF">XD94_0940</name>
</gene>
<feature type="domain" description="SIS" evidence="5">
    <location>
        <begin position="188"/>
        <end position="319"/>
    </location>
</feature>
<keyword evidence="4" id="KW-0677">Repeat</keyword>
<dbReference type="GO" id="GO:0005829">
    <property type="term" value="C:cytosol"/>
    <property type="evidence" value="ECO:0007669"/>
    <property type="project" value="TreeGrafter"/>
</dbReference>
<evidence type="ECO:0000313" key="6">
    <source>
        <dbReference type="EMBL" id="KUK80499.1"/>
    </source>
</evidence>
<dbReference type="AlphaFoldDB" id="A0A117M2C2"/>
<dbReference type="PANTHER" id="PTHR10937">
    <property type="entry name" value="GLUCOSAMINE--FRUCTOSE-6-PHOSPHATE AMINOTRANSFERASE, ISOMERIZING"/>
    <property type="match status" value="1"/>
</dbReference>
<dbReference type="InterPro" id="IPR046348">
    <property type="entry name" value="SIS_dom_sf"/>
</dbReference>
<dbReference type="SUPFAM" id="SSF53697">
    <property type="entry name" value="SIS domain"/>
    <property type="match status" value="1"/>
</dbReference>
<comment type="caution">
    <text evidence="6">The sequence shown here is derived from an EMBL/GenBank/DDBJ whole genome shotgun (WGS) entry which is preliminary data.</text>
</comment>
<dbReference type="EC" id="2.6.1.16" evidence="2"/>
<dbReference type="EMBL" id="LGGP01000148">
    <property type="protein sequence ID" value="KUK80499.1"/>
    <property type="molecule type" value="Genomic_DNA"/>
</dbReference>
<dbReference type="Gene3D" id="3.40.50.10490">
    <property type="entry name" value="Glucose-6-phosphate isomerase like protein, domain 1"/>
    <property type="match status" value="2"/>
</dbReference>
<dbReference type="PROSITE" id="PS51464">
    <property type="entry name" value="SIS"/>
    <property type="match status" value="2"/>
</dbReference>
<evidence type="ECO:0000313" key="7">
    <source>
        <dbReference type="Proteomes" id="UP000054092"/>
    </source>
</evidence>
<reference evidence="7" key="1">
    <citation type="journal article" date="2015" name="MBio">
        <title>Genome-Resolved Metagenomic Analysis Reveals Roles for Candidate Phyla and Other Microbial Community Members in Biogeochemical Transformations in Oil Reservoirs.</title>
        <authorList>
            <person name="Hu P."/>
            <person name="Tom L."/>
            <person name="Singh A."/>
            <person name="Thomas B.C."/>
            <person name="Baker B.J."/>
            <person name="Piceno Y.M."/>
            <person name="Andersen G.L."/>
            <person name="Banfield J.F."/>
        </authorList>
    </citation>
    <scope>NUCLEOTIDE SEQUENCE [LARGE SCALE GENOMIC DNA]</scope>
</reference>
<dbReference type="GO" id="GO:0004360">
    <property type="term" value="F:glutamine-fructose-6-phosphate transaminase (isomerizing) activity"/>
    <property type="evidence" value="ECO:0007669"/>
    <property type="project" value="UniProtKB-EC"/>
</dbReference>
<evidence type="ECO:0000256" key="3">
    <source>
        <dbReference type="ARBA" id="ARBA00016090"/>
    </source>
</evidence>
<evidence type="ECO:0000256" key="1">
    <source>
        <dbReference type="ARBA" id="ARBA00001031"/>
    </source>
</evidence>
<dbReference type="GO" id="GO:0097367">
    <property type="term" value="F:carbohydrate derivative binding"/>
    <property type="evidence" value="ECO:0007669"/>
    <property type="project" value="InterPro"/>
</dbReference>
<dbReference type="InterPro" id="IPR035466">
    <property type="entry name" value="GlmS/AgaS_SIS"/>
</dbReference>
<organism evidence="6 7">
    <name type="scientific">Mesotoga prima</name>
    <dbReference type="NCBI Taxonomy" id="1184387"/>
    <lineage>
        <taxon>Bacteria</taxon>
        <taxon>Thermotogati</taxon>
        <taxon>Thermotogota</taxon>
        <taxon>Thermotogae</taxon>
        <taxon>Kosmotogales</taxon>
        <taxon>Kosmotogaceae</taxon>
        <taxon>Mesotoga</taxon>
    </lineage>
</organism>
<accession>A0A117M2C2</accession>
<feature type="domain" description="SIS" evidence="5">
    <location>
        <begin position="24"/>
        <end position="170"/>
    </location>
</feature>
<dbReference type="PANTHER" id="PTHR10937:SF0">
    <property type="entry name" value="GLUTAMINE--FRUCTOSE-6-PHOSPHATE TRANSAMINASE (ISOMERIZING)"/>
    <property type="match status" value="1"/>
</dbReference>
<name>A0A117M2C2_9BACT</name>
<evidence type="ECO:0000256" key="2">
    <source>
        <dbReference type="ARBA" id="ARBA00012916"/>
    </source>
</evidence>
<dbReference type="GO" id="GO:0016853">
    <property type="term" value="F:isomerase activity"/>
    <property type="evidence" value="ECO:0007669"/>
    <property type="project" value="UniProtKB-KW"/>
</dbReference>
<evidence type="ECO:0000259" key="5">
    <source>
        <dbReference type="PROSITE" id="PS51464"/>
    </source>
</evidence>
<dbReference type="GO" id="GO:0006047">
    <property type="term" value="P:UDP-N-acetylglucosamine metabolic process"/>
    <property type="evidence" value="ECO:0007669"/>
    <property type="project" value="TreeGrafter"/>
</dbReference>
<keyword evidence="6" id="KW-0413">Isomerase</keyword>
<dbReference type="GO" id="GO:0006002">
    <property type="term" value="P:fructose 6-phosphate metabolic process"/>
    <property type="evidence" value="ECO:0007669"/>
    <property type="project" value="TreeGrafter"/>
</dbReference>
<dbReference type="CDD" id="cd05008">
    <property type="entry name" value="SIS_GlmS_GlmD_1"/>
    <property type="match status" value="1"/>
</dbReference>
<dbReference type="GO" id="GO:0006487">
    <property type="term" value="P:protein N-linked glycosylation"/>
    <property type="evidence" value="ECO:0007669"/>
    <property type="project" value="TreeGrafter"/>
</dbReference>
<dbReference type="Proteomes" id="UP000054092">
    <property type="component" value="Unassembled WGS sequence"/>
</dbReference>
<sequence>MSKFMQDMLEQPDAVRRLLSSSDIISKKAKSLNFERVLFTGMGASLHAAETAASFLKSSGVDAASLEMSELISYSSRELLKLYSTIFLISQSGESAELLRFIEDNTELLPVMVLITNNEQSSAANFLPGERVFLLEAGNERSMGATKTFVNSVVLMLLIAASKTGRSLNFSELPSRIEEAISLDLSWLATLLSEKREKILVARGYGIGVGSMARLMFAEVAKISLIFYAGAAFRHGPVDLLIDRPVVLTMNPEGVTQNLMQELHRDISDKCDLITLTNLKKESVESIYVSEGLDEVLAPIPMMNVLQKSVEEIARNRGFDPGAGVYGTKVTTKE</sequence>
<dbReference type="InterPro" id="IPR001347">
    <property type="entry name" value="SIS_dom"/>
</dbReference>
<dbReference type="PATRIC" id="fig|1184387.3.peg.1344"/>
<proteinExistence type="predicted"/>